<evidence type="ECO:0000313" key="3">
    <source>
        <dbReference type="EMBL" id="RYR78583.1"/>
    </source>
</evidence>
<name>A0A445ETH3_ARAHY</name>
<dbReference type="InterPro" id="IPR044824">
    <property type="entry name" value="MAIN-like"/>
</dbReference>
<evidence type="ECO:0000256" key="1">
    <source>
        <dbReference type="SAM" id="SignalP"/>
    </source>
</evidence>
<dbReference type="PANTHER" id="PTHR46033:SF1">
    <property type="entry name" value="PROTEIN MAIN-LIKE 2"/>
    <property type="match status" value="1"/>
</dbReference>
<dbReference type="AlphaFoldDB" id="A0A445ETH3"/>
<keyword evidence="1" id="KW-0732">Signal</keyword>
<gene>
    <name evidence="3" type="ORF">Ahy_A01g003417</name>
</gene>
<evidence type="ECO:0000313" key="4">
    <source>
        <dbReference type="Proteomes" id="UP000289738"/>
    </source>
</evidence>
<keyword evidence="4" id="KW-1185">Reference proteome</keyword>
<dbReference type="PANTHER" id="PTHR46033">
    <property type="entry name" value="PROTEIN MAIN-LIKE 2"/>
    <property type="match status" value="1"/>
</dbReference>
<dbReference type="EMBL" id="SDMP01000001">
    <property type="protein sequence ID" value="RYR78583.1"/>
    <property type="molecule type" value="Genomic_DNA"/>
</dbReference>
<dbReference type="SUPFAM" id="SSF57889">
    <property type="entry name" value="Cysteine-rich domain"/>
    <property type="match status" value="1"/>
</dbReference>
<feature type="domain" description="Aminotransferase-like plant mobile" evidence="2">
    <location>
        <begin position="4"/>
        <end position="82"/>
    </location>
</feature>
<dbReference type="Proteomes" id="UP000289738">
    <property type="component" value="Chromosome A01"/>
</dbReference>
<protein>
    <recommendedName>
        <fullName evidence="2">Aminotransferase-like plant mobile domain-containing protein</fullName>
    </recommendedName>
</protein>
<feature type="chain" id="PRO_5019559215" description="Aminotransferase-like plant mobile domain-containing protein" evidence="1">
    <location>
        <begin position="23"/>
        <end position="126"/>
    </location>
</feature>
<comment type="caution">
    <text evidence="3">The sequence shown here is derived from an EMBL/GenBank/DDBJ whole genome shotgun (WGS) entry which is preliminary data.</text>
</comment>
<dbReference type="Pfam" id="PF10536">
    <property type="entry name" value="PMD"/>
    <property type="match status" value="1"/>
</dbReference>
<evidence type="ECO:0000259" key="2">
    <source>
        <dbReference type="Pfam" id="PF10536"/>
    </source>
</evidence>
<proteinExistence type="predicted"/>
<reference evidence="3 4" key="1">
    <citation type="submission" date="2019-01" db="EMBL/GenBank/DDBJ databases">
        <title>Sequencing of cultivated peanut Arachis hypogaea provides insights into genome evolution and oil improvement.</title>
        <authorList>
            <person name="Chen X."/>
        </authorList>
    </citation>
    <scope>NUCLEOTIDE SEQUENCE [LARGE SCALE GENOMIC DNA]</scope>
    <source>
        <strain evidence="4">cv. Fuhuasheng</strain>
        <tissue evidence="3">Leaves</tissue>
    </source>
</reference>
<sequence>MCGGLSWGSAVLAWLYCQMCRATEHGGCVSLLHSWAYHHILLLRPDDFDTPRFPLVERWVQYRPDDARGESRLRHCRRSLNGIGMLNVMDAVDPQLIGLVPPAIAEAEALAAVMCPLLYFAIVKWH</sequence>
<organism evidence="3 4">
    <name type="scientific">Arachis hypogaea</name>
    <name type="common">Peanut</name>
    <dbReference type="NCBI Taxonomy" id="3818"/>
    <lineage>
        <taxon>Eukaryota</taxon>
        <taxon>Viridiplantae</taxon>
        <taxon>Streptophyta</taxon>
        <taxon>Embryophyta</taxon>
        <taxon>Tracheophyta</taxon>
        <taxon>Spermatophyta</taxon>
        <taxon>Magnoliopsida</taxon>
        <taxon>eudicotyledons</taxon>
        <taxon>Gunneridae</taxon>
        <taxon>Pentapetalae</taxon>
        <taxon>rosids</taxon>
        <taxon>fabids</taxon>
        <taxon>Fabales</taxon>
        <taxon>Fabaceae</taxon>
        <taxon>Papilionoideae</taxon>
        <taxon>50 kb inversion clade</taxon>
        <taxon>dalbergioids sensu lato</taxon>
        <taxon>Dalbergieae</taxon>
        <taxon>Pterocarpus clade</taxon>
        <taxon>Arachis</taxon>
    </lineage>
</organism>
<feature type="signal peptide" evidence="1">
    <location>
        <begin position="1"/>
        <end position="22"/>
    </location>
</feature>
<dbReference type="GO" id="GO:0010073">
    <property type="term" value="P:meristem maintenance"/>
    <property type="evidence" value="ECO:0007669"/>
    <property type="project" value="InterPro"/>
</dbReference>
<dbReference type="InterPro" id="IPR019557">
    <property type="entry name" value="AminoTfrase-like_pln_mobile"/>
</dbReference>
<dbReference type="InterPro" id="IPR046349">
    <property type="entry name" value="C1-like_sf"/>
</dbReference>
<accession>A0A445ETH3</accession>